<dbReference type="EMBL" id="JAANYQ010000007">
    <property type="protein sequence ID" value="KAF4122965.1"/>
    <property type="molecule type" value="Genomic_DNA"/>
</dbReference>
<evidence type="ECO:0000256" key="1">
    <source>
        <dbReference type="ARBA" id="ARBA00006640"/>
    </source>
</evidence>
<feature type="compositionally biased region" description="Low complexity" evidence="4">
    <location>
        <begin position="76"/>
        <end position="90"/>
    </location>
</feature>
<comment type="caution">
    <text evidence="5">The sequence shown here is derived from an EMBL/GenBank/DDBJ whole genome shotgun (WGS) entry which is preliminary data.</text>
</comment>
<keyword evidence="2 5" id="KW-0689">Ribosomal protein</keyword>
<name>A0A9P4YVU4_9HYPO</name>
<dbReference type="OrthoDB" id="2501249at2759"/>
<dbReference type="AlphaFoldDB" id="A0A9P4YVU4"/>
<keyword evidence="3" id="KW-0687">Ribonucleoprotein</keyword>
<protein>
    <submittedName>
        <fullName evidence="5">Small subunit ribosomal protein MRP21</fullName>
    </submittedName>
</protein>
<dbReference type="Proteomes" id="UP000749293">
    <property type="component" value="Unassembled WGS sequence"/>
</dbReference>
<dbReference type="Pfam" id="PF01165">
    <property type="entry name" value="Ribosomal_S21"/>
    <property type="match status" value="1"/>
</dbReference>
<reference evidence="5" key="1">
    <citation type="submission" date="2020-03" db="EMBL/GenBank/DDBJ databases">
        <title>Site-based positive gene gene selection in Geosmithia morbida across the United States reveals a broad range of putative effectors and factors for local host and environmental adapation.</title>
        <authorList>
            <person name="Onufrak A."/>
            <person name="Murdoch R.W."/>
            <person name="Gazis R."/>
            <person name="Huff M."/>
            <person name="Staton M."/>
            <person name="Klingeman W."/>
            <person name="Hadziabdic D."/>
        </authorList>
    </citation>
    <scope>NUCLEOTIDE SEQUENCE</scope>
    <source>
        <strain evidence="5">1262</strain>
    </source>
</reference>
<evidence type="ECO:0000256" key="3">
    <source>
        <dbReference type="ARBA" id="ARBA00023274"/>
    </source>
</evidence>
<sequence>MLLSWAIRPAAFSAPLAIRTFSTTSLAAAAGNGPARKNPLIGSNTHAAASPVQEKPTAPASTEQAATPPPPPPPAATIAAAAAETQQTETKSGHAYDAATSASMHTSSSPGFVDIAKLLDNHAAAYARSVNKTTDPLNQPRVRCTPVTGRTVFLEGNPRLPGTAHSPDHAFNLLRRVVRTGQIKTLWHRQRFHERPGLRRKRLKSERWRSRFKQGFQAAAVRVRELKKQGW</sequence>
<proteinExistence type="inferred from homology"/>
<dbReference type="PANTHER" id="PTHR41237">
    <property type="entry name" value="37S RIBOSOMAL PROTEIN MRP21, MITOCHONDRIAL"/>
    <property type="match status" value="1"/>
</dbReference>
<evidence type="ECO:0000313" key="5">
    <source>
        <dbReference type="EMBL" id="KAF4122965.1"/>
    </source>
</evidence>
<feature type="compositionally biased region" description="Low complexity" evidence="4">
    <location>
        <begin position="56"/>
        <end position="66"/>
    </location>
</feature>
<dbReference type="GO" id="GO:0070124">
    <property type="term" value="P:mitochondrial translational initiation"/>
    <property type="evidence" value="ECO:0007669"/>
    <property type="project" value="TreeGrafter"/>
</dbReference>
<dbReference type="InterPro" id="IPR001911">
    <property type="entry name" value="Ribosomal_bS21"/>
</dbReference>
<organism evidence="5 6">
    <name type="scientific">Geosmithia morbida</name>
    <dbReference type="NCBI Taxonomy" id="1094350"/>
    <lineage>
        <taxon>Eukaryota</taxon>
        <taxon>Fungi</taxon>
        <taxon>Dikarya</taxon>
        <taxon>Ascomycota</taxon>
        <taxon>Pezizomycotina</taxon>
        <taxon>Sordariomycetes</taxon>
        <taxon>Hypocreomycetidae</taxon>
        <taxon>Hypocreales</taxon>
        <taxon>Bionectriaceae</taxon>
        <taxon>Geosmithia</taxon>
    </lineage>
</organism>
<dbReference type="GeneID" id="55972738"/>
<dbReference type="InterPro" id="IPR052837">
    <property type="entry name" value="Mitoribosomal_bS21"/>
</dbReference>
<dbReference type="PANTHER" id="PTHR41237:SF1">
    <property type="entry name" value="SMALL RIBOSOMAL SUBUNIT PROTEIN BS21M"/>
    <property type="match status" value="1"/>
</dbReference>
<accession>A0A9P4YVU4</accession>
<gene>
    <name evidence="5" type="ORF">GMORB2_6513</name>
</gene>
<keyword evidence="6" id="KW-1185">Reference proteome</keyword>
<evidence type="ECO:0000256" key="2">
    <source>
        <dbReference type="ARBA" id="ARBA00022980"/>
    </source>
</evidence>
<dbReference type="GO" id="GO:0005763">
    <property type="term" value="C:mitochondrial small ribosomal subunit"/>
    <property type="evidence" value="ECO:0007669"/>
    <property type="project" value="TreeGrafter"/>
</dbReference>
<feature type="region of interest" description="Disordered" evidence="4">
    <location>
        <begin position="37"/>
        <end position="107"/>
    </location>
</feature>
<feature type="compositionally biased region" description="Low complexity" evidence="4">
    <location>
        <begin position="98"/>
        <end position="107"/>
    </location>
</feature>
<evidence type="ECO:0000313" key="6">
    <source>
        <dbReference type="Proteomes" id="UP000749293"/>
    </source>
</evidence>
<dbReference type="GO" id="GO:0003735">
    <property type="term" value="F:structural constituent of ribosome"/>
    <property type="evidence" value="ECO:0007669"/>
    <property type="project" value="InterPro"/>
</dbReference>
<comment type="similarity">
    <text evidence="1">Belongs to the bacterial ribosomal protein bS21 family.</text>
</comment>
<evidence type="ECO:0000256" key="4">
    <source>
        <dbReference type="SAM" id="MobiDB-lite"/>
    </source>
</evidence>
<dbReference type="RefSeq" id="XP_035321617.1">
    <property type="nucleotide sequence ID" value="XM_035468483.1"/>
</dbReference>